<dbReference type="Proteomes" id="UP000053647">
    <property type="component" value="Unassembled WGS sequence"/>
</dbReference>
<keyword evidence="1" id="KW-0732">Signal</keyword>
<evidence type="ECO:0000313" key="2">
    <source>
        <dbReference type="EMBL" id="KIJ15350.1"/>
    </source>
</evidence>
<keyword evidence="3" id="KW-1185">Reference proteome</keyword>
<dbReference type="EMBL" id="KN819337">
    <property type="protein sequence ID" value="KIJ15350.1"/>
    <property type="molecule type" value="Genomic_DNA"/>
</dbReference>
<feature type="signal peptide" evidence="1">
    <location>
        <begin position="1"/>
        <end position="18"/>
    </location>
</feature>
<organism evidence="2 3">
    <name type="scientific">Paxillus involutus ATCC 200175</name>
    <dbReference type="NCBI Taxonomy" id="664439"/>
    <lineage>
        <taxon>Eukaryota</taxon>
        <taxon>Fungi</taxon>
        <taxon>Dikarya</taxon>
        <taxon>Basidiomycota</taxon>
        <taxon>Agaricomycotina</taxon>
        <taxon>Agaricomycetes</taxon>
        <taxon>Agaricomycetidae</taxon>
        <taxon>Boletales</taxon>
        <taxon>Paxilineae</taxon>
        <taxon>Paxillaceae</taxon>
        <taxon>Paxillus</taxon>
    </lineage>
</organism>
<protein>
    <submittedName>
        <fullName evidence="2">Uncharacterized protein</fullName>
    </submittedName>
</protein>
<dbReference type="HOGENOM" id="CLU_1225114_0_0_1"/>
<accession>A0A0C9TI28</accession>
<reference evidence="2 3" key="1">
    <citation type="submission" date="2014-06" db="EMBL/GenBank/DDBJ databases">
        <authorList>
            <consortium name="DOE Joint Genome Institute"/>
            <person name="Kuo A."/>
            <person name="Kohler A."/>
            <person name="Nagy L.G."/>
            <person name="Floudas D."/>
            <person name="Copeland A."/>
            <person name="Barry K.W."/>
            <person name="Cichocki N."/>
            <person name="Veneault-Fourrey C."/>
            <person name="LaButti K."/>
            <person name="Lindquist E.A."/>
            <person name="Lipzen A."/>
            <person name="Lundell T."/>
            <person name="Morin E."/>
            <person name="Murat C."/>
            <person name="Sun H."/>
            <person name="Tunlid A."/>
            <person name="Henrissat B."/>
            <person name="Grigoriev I.V."/>
            <person name="Hibbett D.S."/>
            <person name="Martin F."/>
            <person name="Nordberg H.P."/>
            <person name="Cantor M.N."/>
            <person name="Hua S.X."/>
        </authorList>
    </citation>
    <scope>NUCLEOTIDE SEQUENCE [LARGE SCALE GENOMIC DNA]</scope>
    <source>
        <strain evidence="2 3">ATCC 200175</strain>
    </source>
</reference>
<evidence type="ECO:0000256" key="1">
    <source>
        <dbReference type="SAM" id="SignalP"/>
    </source>
</evidence>
<dbReference type="AlphaFoldDB" id="A0A0C9TI28"/>
<sequence>MRFSLITIICALAAYAMAIAVPGAVDVVERDEDACVKTSLGYKTAEVRWEGSLQRRSKETRIQVETVYSGDKSMQYAEMNSDISGLEGEPMQRAEKVHVSLRAPMKESSTLLNGVMCEETGAIKITHQVSLRSKFSHLSQRWGTEVEVGVENSIWVGETQTSRPAHSSRSRTLNVEGASEPQQLLIQTQFENFDVEGIILVCMDTEILDLERGMDRYEEEEEVGGV</sequence>
<gene>
    <name evidence="2" type="ORF">PAXINDRAFT_180694</name>
</gene>
<feature type="chain" id="PRO_5002213747" evidence="1">
    <location>
        <begin position="19"/>
        <end position="226"/>
    </location>
</feature>
<reference evidence="3" key="2">
    <citation type="submission" date="2015-01" db="EMBL/GenBank/DDBJ databases">
        <title>Evolutionary Origins and Diversification of the Mycorrhizal Mutualists.</title>
        <authorList>
            <consortium name="DOE Joint Genome Institute"/>
            <consortium name="Mycorrhizal Genomics Consortium"/>
            <person name="Kohler A."/>
            <person name="Kuo A."/>
            <person name="Nagy L.G."/>
            <person name="Floudas D."/>
            <person name="Copeland A."/>
            <person name="Barry K.W."/>
            <person name="Cichocki N."/>
            <person name="Veneault-Fourrey C."/>
            <person name="LaButti K."/>
            <person name="Lindquist E.A."/>
            <person name="Lipzen A."/>
            <person name="Lundell T."/>
            <person name="Morin E."/>
            <person name="Murat C."/>
            <person name="Riley R."/>
            <person name="Ohm R."/>
            <person name="Sun H."/>
            <person name="Tunlid A."/>
            <person name="Henrissat B."/>
            <person name="Grigoriev I.V."/>
            <person name="Hibbett D.S."/>
            <person name="Martin F."/>
        </authorList>
    </citation>
    <scope>NUCLEOTIDE SEQUENCE [LARGE SCALE GENOMIC DNA]</scope>
    <source>
        <strain evidence="3">ATCC 200175</strain>
    </source>
</reference>
<evidence type="ECO:0000313" key="3">
    <source>
        <dbReference type="Proteomes" id="UP000053647"/>
    </source>
</evidence>
<proteinExistence type="predicted"/>
<name>A0A0C9TI28_PAXIN</name>